<gene>
    <name evidence="2" type="ORF">NFC73_06980</name>
</gene>
<evidence type="ECO:0000259" key="1">
    <source>
        <dbReference type="Pfam" id="PF02627"/>
    </source>
</evidence>
<dbReference type="NCBIfam" id="TIGR00778">
    <property type="entry name" value="ahpD_dom"/>
    <property type="match status" value="1"/>
</dbReference>
<name>A0ABT1LNT1_9MICC</name>
<dbReference type="InterPro" id="IPR003779">
    <property type="entry name" value="CMD-like"/>
</dbReference>
<dbReference type="InterPro" id="IPR029032">
    <property type="entry name" value="AhpD-like"/>
</dbReference>
<dbReference type="PANTHER" id="PTHR35446:SF2">
    <property type="entry name" value="CARBOXYMUCONOLACTONE DECARBOXYLASE-LIKE DOMAIN-CONTAINING PROTEIN"/>
    <property type="match status" value="1"/>
</dbReference>
<dbReference type="SUPFAM" id="SSF69118">
    <property type="entry name" value="AhpD-like"/>
    <property type="match status" value="1"/>
</dbReference>
<reference evidence="2 3" key="1">
    <citation type="submission" date="2022-06" db="EMBL/GenBank/DDBJ databases">
        <title>Pseudarthrobacter sp. strain RMG13 Genome sequencing and assembly.</title>
        <authorList>
            <person name="Kim I."/>
        </authorList>
    </citation>
    <scope>NUCLEOTIDE SEQUENCE [LARGE SCALE GENOMIC DNA]</scope>
    <source>
        <strain evidence="2 3">RMG13</strain>
    </source>
</reference>
<protein>
    <submittedName>
        <fullName evidence="2">Carboxymuconolactone decarboxylase family protein</fullName>
    </submittedName>
</protein>
<keyword evidence="3" id="KW-1185">Reference proteome</keyword>
<dbReference type="EMBL" id="JANCLV010000003">
    <property type="protein sequence ID" value="MCP8999476.1"/>
    <property type="molecule type" value="Genomic_DNA"/>
</dbReference>
<proteinExistence type="predicted"/>
<evidence type="ECO:0000313" key="2">
    <source>
        <dbReference type="EMBL" id="MCP8999476.1"/>
    </source>
</evidence>
<feature type="domain" description="Carboxymuconolactone decarboxylase-like" evidence="1">
    <location>
        <begin position="29"/>
        <end position="99"/>
    </location>
</feature>
<dbReference type="InterPro" id="IPR004675">
    <property type="entry name" value="AhpD_core"/>
</dbReference>
<organism evidence="2 3">
    <name type="scientific">Pseudarthrobacter humi</name>
    <dbReference type="NCBI Taxonomy" id="2952523"/>
    <lineage>
        <taxon>Bacteria</taxon>
        <taxon>Bacillati</taxon>
        <taxon>Actinomycetota</taxon>
        <taxon>Actinomycetes</taxon>
        <taxon>Micrococcales</taxon>
        <taxon>Micrococcaceae</taxon>
        <taxon>Pseudarthrobacter</taxon>
    </lineage>
</organism>
<dbReference type="RefSeq" id="WP_254748809.1">
    <property type="nucleotide sequence ID" value="NZ_JANCLV010000003.1"/>
</dbReference>
<dbReference type="Pfam" id="PF02627">
    <property type="entry name" value="CMD"/>
    <property type="match status" value="1"/>
</dbReference>
<dbReference type="PANTHER" id="PTHR35446">
    <property type="entry name" value="SI:CH211-175M2.5"/>
    <property type="match status" value="1"/>
</dbReference>
<evidence type="ECO:0000313" key="3">
    <source>
        <dbReference type="Proteomes" id="UP001524318"/>
    </source>
</evidence>
<comment type="caution">
    <text evidence="2">The sequence shown here is derived from an EMBL/GenBank/DDBJ whole genome shotgun (WGS) entry which is preliminary data.</text>
</comment>
<dbReference type="Gene3D" id="1.20.1290.10">
    <property type="entry name" value="AhpD-like"/>
    <property type="match status" value="1"/>
</dbReference>
<accession>A0ABT1LNT1</accession>
<dbReference type="Proteomes" id="UP001524318">
    <property type="component" value="Unassembled WGS sequence"/>
</dbReference>
<sequence>MSVMTPININVSKEHAELYKMAIALSAQADAAASDAGLPALLIELIKIRTSQINGCAFCLRLHTGDAIKKGETIERLAVLSAWRETSYFTEQEQAALSLSEYVTGIADSHANRPLYDEAAEFLTPQQVSAVTWMTVGINTFNRIALTSSYPVAPKE</sequence>